<evidence type="ECO:0000313" key="2">
    <source>
        <dbReference type="EMBL" id="KAE9605033.1"/>
    </source>
</evidence>
<sequence length="65" mass="7488">MIKMNEKFSRVENRVVTQVKLHTTKAGQTPYHEGRSNSTPRRQVKLHTTKASQIPYHEGRSNSIP</sequence>
<dbReference type="AlphaFoldDB" id="A0A6A4PU75"/>
<evidence type="ECO:0000313" key="3">
    <source>
        <dbReference type="Proteomes" id="UP000447434"/>
    </source>
</evidence>
<name>A0A6A4PU75_LUPAL</name>
<dbReference type="EMBL" id="WOCE01000010">
    <property type="protein sequence ID" value="KAE9605033.1"/>
    <property type="molecule type" value="Genomic_DNA"/>
</dbReference>
<keyword evidence="3" id="KW-1185">Reference proteome</keyword>
<dbReference type="Proteomes" id="UP000447434">
    <property type="component" value="Chromosome 10"/>
</dbReference>
<organism evidence="2 3">
    <name type="scientific">Lupinus albus</name>
    <name type="common">White lupine</name>
    <name type="synonym">Lupinus termis</name>
    <dbReference type="NCBI Taxonomy" id="3870"/>
    <lineage>
        <taxon>Eukaryota</taxon>
        <taxon>Viridiplantae</taxon>
        <taxon>Streptophyta</taxon>
        <taxon>Embryophyta</taxon>
        <taxon>Tracheophyta</taxon>
        <taxon>Spermatophyta</taxon>
        <taxon>Magnoliopsida</taxon>
        <taxon>eudicotyledons</taxon>
        <taxon>Gunneridae</taxon>
        <taxon>Pentapetalae</taxon>
        <taxon>rosids</taxon>
        <taxon>fabids</taxon>
        <taxon>Fabales</taxon>
        <taxon>Fabaceae</taxon>
        <taxon>Papilionoideae</taxon>
        <taxon>50 kb inversion clade</taxon>
        <taxon>genistoids sensu lato</taxon>
        <taxon>core genistoids</taxon>
        <taxon>Genisteae</taxon>
        <taxon>Lupinus</taxon>
    </lineage>
</organism>
<protein>
    <submittedName>
        <fullName evidence="2">Uncharacterized protein</fullName>
    </submittedName>
</protein>
<proteinExistence type="predicted"/>
<evidence type="ECO:0000256" key="1">
    <source>
        <dbReference type="SAM" id="MobiDB-lite"/>
    </source>
</evidence>
<gene>
    <name evidence="2" type="ORF">Lalb_Chr10g0092831</name>
</gene>
<reference evidence="3" key="1">
    <citation type="journal article" date="2020" name="Nat. Commun.">
        <title>Genome sequence of the cluster root forming white lupin.</title>
        <authorList>
            <person name="Hufnagel B."/>
            <person name="Marques A."/>
            <person name="Soriano A."/>
            <person name="Marques L."/>
            <person name="Divol F."/>
            <person name="Doumas P."/>
            <person name="Sallet E."/>
            <person name="Mancinotti D."/>
            <person name="Carrere S."/>
            <person name="Marande W."/>
            <person name="Arribat S."/>
            <person name="Keller J."/>
            <person name="Huneau C."/>
            <person name="Blein T."/>
            <person name="Aime D."/>
            <person name="Laguerre M."/>
            <person name="Taylor J."/>
            <person name="Schubert V."/>
            <person name="Nelson M."/>
            <person name="Geu-Flores F."/>
            <person name="Crespi M."/>
            <person name="Gallardo-Guerrero K."/>
            <person name="Delaux P.-M."/>
            <person name="Salse J."/>
            <person name="Berges H."/>
            <person name="Guyot R."/>
            <person name="Gouzy J."/>
            <person name="Peret B."/>
        </authorList>
    </citation>
    <scope>NUCLEOTIDE SEQUENCE [LARGE SCALE GENOMIC DNA]</scope>
    <source>
        <strain evidence="3">cv. Amiga</strain>
    </source>
</reference>
<accession>A0A6A4PU75</accession>
<comment type="caution">
    <text evidence="2">The sequence shown here is derived from an EMBL/GenBank/DDBJ whole genome shotgun (WGS) entry which is preliminary data.</text>
</comment>
<feature type="region of interest" description="Disordered" evidence="1">
    <location>
        <begin position="19"/>
        <end position="65"/>
    </location>
</feature>